<dbReference type="Pfam" id="PF02899">
    <property type="entry name" value="Phage_int_SAM_1"/>
    <property type="match status" value="1"/>
</dbReference>
<dbReference type="Gene3D" id="1.10.443.10">
    <property type="entry name" value="Intergrase catalytic core"/>
    <property type="match status" value="1"/>
</dbReference>
<sequence>MGLQVATSEDGHILTGAADATGELVNGFLAHLTTRNFSPATRRAYAFDLLNFLRFLMERRLGLADVAPTDLFDYLDWQQQPQKNSGGTVVRLTSRTGAAPATMNRRIAAVRSLYDYAVIAGAVNENPVPAARRSSGFRAMRRGLLGHLGKGRERGGGQLVREAKRLPFALDPAQVAVFIADLLTARDRSMALLMLLGGLRASEVRLLPLANVDFGLRRVRVKGKGGKERVVPVDPSFFTELASYLRTERPAGCTARECFVVLRGPTTGRALTEAGLRRIFRTHRLRPGTPLVRPHRLRHTYGTELAAAGIDLLVLRDLMGHASPETTAGYVHLSATTLAEEYAAARSRLES</sequence>
<dbReference type="InterPro" id="IPR002104">
    <property type="entry name" value="Integrase_catalytic"/>
</dbReference>
<evidence type="ECO:0000313" key="8">
    <source>
        <dbReference type="EMBL" id="MFB9819346.1"/>
    </source>
</evidence>
<feature type="domain" description="Core-binding (CB)" evidence="7">
    <location>
        <begin position="19"/>
        <end position="118"/>
    </location>
</feature>
<protein>
    <submittedName>
        <fullName evidence="8">Tyrosine-type recombinase/integrase</fullName>
    </submittedName>
</protein>
<dbReference type="CDD" id="cd00397">
    <property type="entry name" value="DNA_BRE_C"/>
    <property type="match status" value="1"/>
</dbReference>
<evidence type="ECO:0000256" key="1">
    <source>
        <dbReference type="ARBA" id="ARBA00008857"/>
    </source>
</evidence>
<dbReference type="PROSITE" id="PS51898">
    <property type="entry name" value="TYR_RECOMBINASE"/>
    <property type="match status" value="1"/>
</dbReference>
<gene>
    <name evidence="8" type="ORF">ACFFP1_07515</name>
</gene>
<evidence type="ECO:0000256" key="2">
    <source>
        <dbReference type="ARBA" id="ARBA00022908"/>
    </source>
</evidence>
<dbReference type="EMBL" id="JBHMBC010000008">
    <property type="protein sequence ID" value="MFB9819346.1"/>
    <property type="molecule type" value="Genomic_DNA"/>
</dbReference>
<keyword evidence="4" id="KW-0233">DNA recombination</keyword>
<proteinExistence type="inferred from homology"/>
<dbReference type="PROSITE" id="PS51900">
    <property type="entry name" value="CB"/>
    <property type="match status" value="1"/>
</dbReference>
<evidence type="ECO:0000256" key="4">
    <source>
        <dbReference type="ARBA" id="ARBA00023172"/>
    </source>
</evidence>
<dbReference type="Pfam" id="PF00589">
    <property type="entry name" value="Phage_integrase"/>
    <property type="match status" value="1"/>
</dbReference>
<keyword evidence="9" id="KW-1185">Reference proteome</keyword>
<dbReference type="InterPro" id="IPR013762">
    <property type="entry name" value="Integrase-like_cat_sf"/>
</dbReference>
<keyword evidence="3 5" id="KW-0238">DNA-binding</keyword>
<dbReference type="InterPro" id="IPR004107">
    <property type="entry name" value="Integrase_SAM-like_N"/>
</dbReference>
<dbReference type="InterPro" id="IPR044068">
    <property type="entry name" value="CB"/>
</dbReference>
<dbReference type="RefSeq" id="WP_234754071.1">
    <property type="nucleotide sequence ID" value="NZ_BAAAWN010000001.1"/>
</dbReference>
<evidence type="ECO:0000256" key="3">
    <source>
        <dbReference type="ARBA" id="ARBA00023125"/>
    </source>
</evidence>
<dbReference type="PANTHER" id="PTHR30349:SF41">
    <property type="entry name" value="INTEGRASE_RECOMBINASE PROTEIN MJ0367-RELATED"/>
    <property type="match status" value="1"/>
</dbReference>
<comment type="caution">
    <text evidence="8">The sequence shown here is derived from an EMBL/GenBank/DDBJ whole genome shotgun (WGS) entry which is preliminary data.</text>
</comment>
<dbReference type="InterPro" id="IPR050090">
    <property type="entry name" value="Tyrosine_recombinase_XerCD"/>
</dbReference>
<dbReference type="PANTHER" id="PTHR30349">
    <property type="entry name" value="PHAGE INTEGRASE-RELATED"/>
    <property type="match status" value="1"/>
</dbReference>
<keyword evidence="2" id="KW-0229">DNA integration</keyword>
<dbReference type="SUPFAM" id="SSF56349">
    <property type="entry name" value="DNA breaking-rejoining enzymes"/>
    <property type="match status" value="1"/>
</dbReference>
<evidence type="ECO:0000259" key="7">
    <source>
        <dbReference type="PROSITE" id="PS51900"/>
    </source>
</evidence>
<dbReference type="Gene3D" id="1.10.150.130">
    <property type="match status" value="1"/>
</dbReference>
<organism evidence="8 9">
    <name type="scientific">Arthrobacter ramosus</name>
    <dbReference type="NCBI Taxonomy" id="1672"/>
    <lineage>
        <taxon>Bacteria</taxon>
        <taxon>Bacillati</taxon>
        <taxon>Actinomycetota</taxon>
        <taxon>Actinomycetes</taxon>
        <taxon>Micrococcales</taxon>
        <taxon>Micrococcaceae</taxon>
        <taxon>Arthrobacter</taxon>
    </lineage>
</organism>
<name>A0ABV5XX69_ARTRM</name>
<evidence type="ECO:0000256" key="5">
    <source>
        <dbReference type="PROSITE-ProRule" id="PRU01248"/>
    </source>
</evidence>
<evidence type="ECO:0000313" key="9">
    <source>
        <dbReference type="Proteomes" id="UP001589702"/>
    </source>
</evidence>
<feature type="domain" description="Tyr recombinase" evidence="6">
    <location>
        <begin position="165"/>
        <end position="343"/>
    </location>
</feature>
<dbReference type="InterPro" id="IPR010998">
    <property type="entry name" value="Integrase_recombinase_N"/>
</dbReference>
<comment type="similarity">
    <text evidence="1">Belongs to the 'phage' integrase family.</text>
</comment>
<dbReference type="Proteomes" id="UP001589702">
    <property type="component" value="Unassembled WGS sequence"/>
</dbReference>
<reference evidence="8 9" key="1">
    <citation type="submission" date="2024-09" db="EMBL/GenBank/DDBJ databases">
        <authorList>
            <person name="Sun Q."/>
            <person name="Mori K."/>
        </authorList>
    </citation>
    <scope>NUCLEOTIDE SEQUENCE [LARGE SCALE GENOMIC DNA]</scope>
    <source>
        <strain evidence="8 9">JCM 1334</strain>
    </source>
</reference>
<accession>A0ABV5XX69</accession>
<evidence type="ECO:0000259" key="6">
    <source>
        <dbReference type="PROSITE" id="PS51898"/>
    </source>
</evidence>
<dbReference type="InterPro" id="IPR011010">
    <property type="entry name" value="DNA_brk_join_enz"/>
</dbReference>